<dbReference type="EMBL" id="JAVDVX010000002">
    <property type="protein sequence ID" value="MDR7089084.1"/>
    <property type="molecule type" value="Genomic_DNA"/>
</dbReference>
<dbReference type="RefSeq" id="WP_310069707.1">
    <property type="nucleotide sequence ID" value="NZ_JAVDVX010000002.1"/>
</dbReference>
<gene>
    <name evidence="5" type="ORF">J2X05_001090</name>
</gene>
<dbReference type="Gene3D" id="2.40.50.1020">
    <property type="entry name" value="LytTr DNA-binding domain"/>
    <property type="match status" value="1"/>
</dbReference>
<dbReference type="Pfam" id="PF04397">
    <property type="entry name" value="LytTR"/>
    <property type="match status" value="1"/>
</dbReference>
<evidence type="ECO:0000259" key="3">
    <source>
        <dbReference type="PROSITE" id="PS50110"/>
    </source>
</evidence>
<dbReference type="PANTHER" id="PTHR37299">
    <property type="entry name" value="TRANSCRIPTIONAL REGULATOR-RELATED"/>
    <property type="match status" value="1"/>
</dbReference>
<dbReference type="PROSITE" id="PS50930">
    <property type="entry name" value="HTH_LYTTR"/>
    <property type="match status" value="1"/>
</dbReference>
<evidence type="ECO:0000259" key="4">
    <source>
        <dbReference type="PROSITE" id="PS50930"/>
    </source>
</evidence>
<name>A0ABU1UV55_9GAMM</name>
<reference evidence="5 6" key="1">
    <citation type="submission" date="2023-07" db="EMBL/GenBank/DDBJ databases">
        <title>Sorghum-associated microbial communities from plants grown in Nebraska, USA.</title>
        <authorList>
            <person name="Schachtman D."/>
        </authorList>
    </citation>
    <scope>NUCLEOTIDE SEQUENCE [LARGE SCALE GENOMIC DNA]</scope>
    <source>
        <strain evidence="5 6">BE190</strain>
    </source>
</reference>
<dbReference type="Gene3D" id="3.40.50.2300">
    <property type="match status" value="1"/>
</dbReference>
<proteinExistence type="predicted"/>
<dbReference type="PANTHER" id="PTHR37299:SF1">
    <property type="entry name" value="STAGE 0 SPORULATION PROTEIN A HOMOLOG"/>
    <property type="match status" value="1"/>
</dbReference>
<comment type="caution">
    <text evidence="5">The sequence shown here is derived from an EMBL/GenBank/DDBJ whole genome shotgun (WGS) entry which is preliminary data.</text>
</comment>
<accession>A0ABU1UV55</accession>
<evidence type="ECO:0000256" key="2">
    <source>
        <dbReference type="PROSITE-ProRule" id="PRU00169"/>
    </source>
</evidence>
<feature type="domain" description="HTH LytTR-type" evidence="4">
    <location>
        <begin position="133"/>
        <end position="237"/>
    </location>
</feature>
<evidence type="ECO:0000313" key="6">
    <source>
        <dbReference type="Proteomes" id="UP001253595"/>
    </source>
</evidence>
<keyword evidence="6" id="KW-1185">Reference proteome</keyword>
<keyword evidence="1" id="KW-0902">Two-component regulatory system</keyword>
<feature type="modified residue" description="4-aspartylphosphate" evidence="2">
    <location>
        <position position="53"/>
    </location>
</feature>
<evidence type="ECO:0000313" key="5">
    <source>
        <dbReference type="EMBL" id="MDR7089084.1"/>
    </source>
</evidence>
<organism evidence="5 6">
    <name type="scientific">Cellvibrio fibrivorans</name>
    <dbReference type="NCBI Taxonomy" id="126350"/>
    <lineage>
        <taxon>Bacteria</taxon>
        <taxon>Pseudomonadati</taxon>
        <taxon>Pseudomonadota</taxon>
        <taxon>Gammaproteobacteria</taxon>
        <taxon>Cellvibrionales</taxon>
        <taxon>Cellvibrionaceae</taxon>
        <taxon>Cellvibrio</taxon>
    </lineage>
</organism>
<evidence type="ECO:0000256" key="1">
    <source>
        <dbReference type="ARBA" id="ARBA00023012"/>
    </source>
</evidence>
<feature type="domain" description="Response regulatory" evidence="3">
    <location>
        <begin position="2"/>
        <end position="113"/>
    </location>
</feature>
<dbReference type="SMART" id="SM00448">
    <property type="entry name" value="REC"/>
    <property type="match status" value="1"/>
</dbReference>
<dbReference type="InterPro" id="IPR001789">
    <property type="entry name" value="Sig_transdc_resp-reg_receiver"/>
</dbReference>
<dbReference type="Proteomes" id="UP001253595">
    <property type="component" value="Unassembled WGS sequence"/>
</dbReference>
<dbReference type="PROSITE" id="PS50110">
    <property type="entry name" value="RESPONSE_REGULATORY"/>
    <property type="match status" value="1"/>
</dbReference>
<dbReference type="SMART" id="SM00850">
    <property type="entry name" value="LytTR"/>
    <property type="match status" value="1"/>
</dbReference>
<dbReference type="InterPro" id="IPR007492">
    <property type="entry name" value="LytTR_DNA-bd_dom"/>
</dbReference>
<dbReference type="SUPFAM" id="SSF52172">
    <property type="entry name" value="CheY-like"/>
    <property type="match status" value="1"/>
</dbReference>
<dbReference type="Pfam" id="PF00072">
    <property type="entry name" value="Response_reg"/>
    <property type="match status" value="1"/>
</dbReference>
<dbReference type="InterPro" id="IPR046947">
    <property type="entry name" value="LytR-like"/>
</dbReference>
<protein>
    <submittedName>
        <fullName evidence="5">Two-component system LytT family response regulator</fullName>
    </submittedName>
</protein>
<dbReference type="InterPro" id="IPR011006">
    <property type="entry name" value="CheY-like_superfamily"/>
</dbReference>
<sequence length="237" mass="27298">MKAIVVEDSRIAREGLIEMLGEFAEVDIVGEAEHPTPALELIREKRPDVIFLDIHMPGETGFELLEKLDYIPRIIFTTAYSEYAIKSFDYHTIDYLLKPISQERLALAIAKLNTSTDETAQGIKPALEMNNKIFVKDDDKCHLVTLESIRYFESCKNHVRIFFNQESAFVKKSLSQIEERLPRKFFFRANRQFIVNLQAISTIEEGIRDGYVITMNNGTTIDISRRQATDLKDILSF</sequence>
<keyword evidence="2" id="KW-0597">Phosphoprotein</keyword>